<keyword evidence="2" id="KW-1185">Reference proteome</keyword>
<accession>A0ABR2ASY0</accession>
<evidence type="ECO:0000313" key="2">
    <source>
        <dbReference type="Proteomes" id="UP001472677"/>
    </source>
</evidence>
<name>A0ABR2ASY0_9ROSI</name>
<protein>
    <submittedName>
        <fullName evidence="1">Uncharacterized protein</fullName>
    </submittedName>
</protein>
<gene>
    <name evidence="1" type="ORF">V6N12_019155</name>
</gene>
<reference evidence="1 2" key="1">
    <citation type="journal article" date="2024" name="G3 (Bethesda)">
        <title>Genome assembly of Hibiscus sabdariffa L. provides insights into metabolisms of medicinal natural products.</title>
        <authorList>
            <person name="Kim T."/>
        </authorList>
    </citation>
    <scope>NUCLEOTIDE SEQUENCE [LARGE SCALE GENOMIC DNA]</scope>
    <source>
        <strain evidence="1">TK-2024</strain>
        <tissue evidence="1">Old leaves</tissue>
    </source>
</reference>
<sequence>MNSFEGATKECCRNCSSIAKHGGYVRTYTSKLVSNAQYSSKVEKAATTEIELDNSEDEIQEPDKKEIASTDEEIDNFHIDSPILLDLNATEDVEEEEDYLHCQVCNRCYYICL</sequence>
<proteinExistence type="predicted"/>
<organism evidence="1 2">
    <name type="scientific">Hibiscus sabdariffa</name>
    <name type="common">roselle</name>
    <dbReference type="NCBI Taxonomy" id="183260"/>
    <lineage>
        <taxon>Eukaryota</taxon>
        <taxon>Viridiplantae</taxon>
        <taxon>Streptophyta</taxon>
        <taxon>Embryophyta</taxon>
        <taxon>Tracheophyta</taxon>
        <taxon>Spermatophyta</taxon>
        <taxon>Magnoliopsida</taxon>
        <taxon>eudicotyledons</taxon>
        <taxon>Gunneridae</taxon>
        <taxon>Pentapetalae</taxon>
        <taxon>rosids</taxon>
        <taxon>malvids</taxon>
        <taxon>Malvales</taxon>
        <taxon>Malvaceae</taxon>
        <taxon>Malvoideae</taxon>
        <taxon>Hibiscus</taxon>
    </lineage>
</organism>
<comment type="caution">
    <text evidence="1">The sequence shown here is derived from an EMBL/GenBank/DDBJ whole genome shotgun (WGS) entry which is preliminary data.</text>
</comment>
<dbReference type="EMBL" id="JBBPBM010000338">
    <property type="protein sequence ID" value="KAK8496906.1"/>
    <property type="molecule type" value="Genomic_DNA"/>
</dbReference>
<evidence type="ECO:0000313" key="1">
    <source>
        <dbReference type="EMBL" id="KAK8496906.1"/>
    </source>
</evidence>
<dbReference type="Proteomes" id="UP001472677">
    <property type="component" value="Unassembled WGS sequence"/>
</dbReference>